<dbReference type="EMBL" id="VHSH01000012">
    <property type="protein sequence ID" value="TQV72505.1"/>
    <property type="molecule type" value="Genomic_DNA"/>
</dbReference>
<keyword evidence="2" id="KW-1185">Reference proteome</keyword>
<gene>
    <name evidence="1" type="primary">hpnD</name>
    <name evidence="1" type="ORF">FKG95_25900</name>
</gene>
<dbReference type="EC" id="2.5.1.103" evidence="1"/>
<organism evidence="1 2">
    <name type="scientific">Denitrobaculum tricleocarpae</name>
    <dbReference type="NCBI Taxonomy" id="2591009"/>
    <lineage>
        <taxon>Bacteria</taxon>
        <taxon>Pseudomonadati</taxon>
        <taxon>Pseudomonadota</taxon>
        <taxon>Alphaproteobacteria</taxon>
        <taxon>Rhodospirillales</taxon>
        <taxon>Rhodospirillaceae</taxon>
        <taxon>Denitrobaculum</taxon>
    </lineage>
</organism>
<dbReference type="InterPro" id="IPR044843">
    <property type="entry name" value="Trans_IPPS_bact-type"/>
</dbReference>
<evidence type="ECO:0000313" key="1">
    <source>
        <dbReference type="EMBL" id="TQV72505.1"/>
    </source>
</evidence>
<dbReference type="GO" id="GO:0016117">
    <property type="term" value="P:carotenoid biosynthetic process"/>
    <property type="evidence" value="ECO:0007669"/>
    <property type="project" value="InterPro"/>
</dbReference>
<sequence>MEKQRAPMAESLELQQAITRDTPETYVRKIVEKAGSSFIWAMRLLPPSRRHAMYGIYAFCRCVDDIADGPETEAQKHAKLEAWREEVEQLFAGTPKHPIMQALQPAKDSFNLPKAEFLAVIDGMEMDARASIRAPVREDFTLYCRRVAGAVGLLSIHAFGARGPAAEELAVVQGEALQITNILRDLWEDAARGRLYVPRDLLKQEGIEDTDPLTVLKHPNFTRVHAALCAEADRLFSRARELIAQSAGSSLRPARLMLEVYGRLLERVKETGWPHDENRITLRRAEKLWLVLRYGLI</sequence>
<comment type="caution">
    <text evidence="1">The sequence shown here is derived from an EMBL/GenBank/DDBJ whole genome shotgun (WGS) entry which is preliminary data.</text>
</comment>
<dbReference type="SFLD" id="SFLDS00005">
    <property type="entry name" value="Isoprenoid_Synthase_Type_I"/>
    <property type="match status" value="1"/>
</dbReference>
<dbReference type="InterPro" id="IPR002060">
    <property type="entry name" value="Squ/phyt_synthse"/>
</dbReference>
<dbReference type="OrthoDB" id="9807580at2"/>
<dbReference type="SFLD" id="SFLDG01018">
    <property type="entry name" value="Squalene/Phytoene_Synthase_Lik"/>
    <property type="match status" value="1"/>
</dbReference>
<dbReference type="SFLD" id="SFLDG01212">
    <property type="entry name" value="Phytoene_synthase_like"/>
    <property type="match status" value="1"/>
</dbReference>
<protein>
    <submittedName>
        <fullName evidence="1">Presqualene diphosphate synthase HpnD</fullName>
        <ecNumber evidence="1">2.5.1.103</ecNumber>
    </submittedName>
</protein>
<dbReference type="PANTHER" id="PTHR31480">
    <property type="entry name" value="BIFUNCTIONAL LYCOPENE CYCLASE/PHYTOENE SYNTHASE"/>
    <property type="match status" value="1"/>
</dbReference>
<dbReference type="Proteomes" id="UP000315252">
    <property type="component" value="Unassembled WGS sequence"/>
</dbReference>
<evidence type="ECO:0000313" key="2">
    <source>
        <dbReference type="Proteomes" id="UP000315252"/>
    </source>
</evidence>
<dbReference type="SUPFAM" id="SSF48576">
    <property type="entry name" value="Terpenoid synthases"/>
    <property type="match status" value="1"/>
</dbReference>
<dbReference type="Pfam" id="PF00494">
    <property type="entry name" value="SQS_PSY"/>
    <property type="match status" value="1"/>
</dbReference>
<dbReference type="AlphaFoldDB" id="A0A545T5Q3"/>
<reference evidence="1 2" key="1">
    <citation type="submission" date="2019-06" db="EMBL/GenBank/DDBJ databases">
        <title>Whole genome sequence for Rhodospirillaceae sp. R148.</title>
        <authorList>
            <person name="Wang G."/>
        </authorList>
    </citation>
    <scope>NUCLEOTIDE SEQUENCE [LARGE SCALE GENOMIC DNA]</scope>
    <source>
        <strain evidence="1 2">R148</strain>
    </source>
</reference>
<accession>A0A545T5Q3</accession>
<proteinExistence type="predicted"/>
<dbReference type="CDD" id="cd00683">
    <property type="entry name" value="Trans_IPPS_HH"/>
    <property type="match status" value="1"/>
</dbReference>
<dbReference type="GO" id="GO:0051996">
    <property type="term" value="F:squalene synthase [NAD(P)H] activity"/>
    <property type="evidence" value="ECO:0007669"/>
    <property type="project" value="InterPro"/>
</dbReference>
<dbReference type="InterPro" id="IPR017828">
    <property type="entry name" value="SQ_synth_HpnD-like"/>
</dbReference>
<name>A0A545T5Q3_9PROT</name>
<dbReference type="Gene3D" id="1.10.600.10">
    <property type="entry name" value="Farnesyl Diphosphate Synthase"/>
    <property type="match status" value="1"/>
</dbReference>
<dbReference type="NCBIfam" id="TIGR03465">
    <property type="entry name" value="HpnD"/>
    <property type="match status" value="1"/>
</dbReference>
<dbReference type="InterPro" id="IPR033904">
    <property type="entry name" value="Trans_IPPS_HH"/>
</dbReference>
<dbReference type="GO" id="GO:0004311">
    <property type="term" value="F:geranylgeranyl diphosphate synthase activity"/>
    <property type="evidence" value="ECO:0007669"/>
    <property type="project" value="InterPro"/>
</dbReference>
<dbReference type="InterPro" id="IPR008949">
    <property type="entry name" value="Isoprenoid_synthase_dom_sf"/>
</dbReference>
<keyword evidence="1" id="KW-0808">Transferase</keyword>